<dbReference type="AlphaFoldDB" id="A0A0E4GCD2"/>
<gene>
    <name evidence="2" type="ORF">2272</name>
</gene>
<dbReference type="CDD" id="cd00077">
    <property type="entry name" value="HDc"/>
    <property type="match status" value="1"/>
</dbReference>
<dbReference type="Pfam" id="PF01966">
    <property type="entry name" value="HD"/>
    <property type="match status" value="1"/>
</dbReference>
<evidence type="ECO:0000259" key="1">
    <source>
        <dbReference type="Pfam" id="PF01966"/>
    </source>
</evidence>
<dbReference type="SUPFAM" id="SSF109604">
    <property type="entry name" value="HD-domain/PDEase-like"/>
    <property type="match status" value="1"/>
</dbReference>
<evidence type="ECO:0000313" key="3">
    <source>
        <dbReference type="Proteomes" id="UP000045545"/>
    </source>
</evidence>
<sequence length="219" mass="24466">MVTLENVKNNQLIESFILKGNEHLGAMGYTDHGKLHIGLVSEAARDILLQLGYDSRTAELAGIAGYMHDLGNVVNRNRHSQSGALIAMKILRRMEMKPEEISIICAAIGNHDEGSGHAVHPVTAALILADKSHVHRNRVRNLDVATFDIHDRVNYAVEKTSLQIQCEQKLISMELTIDISICPVMEYFEIFLSRMLMCRRAANYLGCEFELIINGAKLL</sequence>
<protein>
    <submittedName>
        <fullName evidence="2">HD domain</fullName>
    </submittedName>
</protein>
<reference evidence="2 3" key="1">
    <citation type="submission" date="2015-03" db="EMBL/GenBank/DDBJ databases">
        <authorList>
            <person name="Murphy D."/>
        </authorList>
    </citation>
    <scope>NUCLEOTIDE SEQUENCE [LARGE SCALE GENOMIC DNA]</scope>
    <source>
        <strain evidence="2 3">OL-4</strain>
    </source>
</reference>
<dbReference type="EMBL" id="CGIH01000038">
    <property type="protein sequence ID" value="CFX94505.1"/>
    <property type="molecule type" value="Genomic_DNA"/>
</dbReference>
<dbReference type="Proteomes" id="UP000045545">
    <property type="component" value="Unassembled WGS sequence"/>
</dbReference>
<feature type="domain" description="HD" evidence="1">
    <location>
        <begin position="36"/>
        <end position="118"/>
    </location>
</feature>
<dbReference type="STRING" id="690567.2272"/>
<dbReference type="InterPro" id="IPR003607">
    <property type="entry name" value="HD/PDEase_dom"/>
</dbReference>
<accession>A0A0E4GCD2</accession>
<dbReference type="Gene3D" id="1.10.3210.10">
    <property type="entry name" value="Hypothetical protein af1432"/>
    <property type="match status" value="1"/>
</dbReference>
<organism evidence="2 3">
    <name type="scientific">Syntrophomonas zehnderi OL-4</name>
    <dbReference type="NCBI Taxonomy" id="690567"/>
    <lineage>
        <taxon>Bacteria</taxon>
        <taxon>Bacillati</taxon>
        <taxon>Bacillota</taxon>
        <taxon>Clostridia</taxon>
        <taxon>Eubacteriales</taxon>
        <taxon>Syntrophomonadaceae</taxon>
        <taxon>Syntrophomonas</taxon>
    </lineage>
</organism>
<dbReference type="InterPro" id="IPR006674">
    <property type="entry name" value="HD_domain"/>
</dbReference>
<name>A0A0E4GCD2_9FIRM</name>
<evidence type="ECO:0000313" key="2">
    <source>
        <dbReference type="EMBL" id="CFX94505.1"/>
    </source>
</evidence>
<proteinExistence type="predicted"/>
<dbReference type="OrthoDB" id="247014at2"/>
<keyword evidence="3" id="KW-1185">Reference proteome</keyword>
<dbReference type="RefSeq" id="WP_046498983.1">
    <property type="nucleotide sequence ID" value="NZ_CGIH01000038.1"/>
</dbReference>